<protein>
    <submittedName>
        <fullName evidence="1">Porin</fullName>
    </submittedName>
</protein>
<evidence type="ECO:0000313" key="2">
    <source>
        <dbReference type="Proteomes" id="UP000285864"/>
    </source>
</evidence>
<dbReference type="RefSeq" id="WP_118482953.1">
    <property type="nucleotide sequence ID" value="NZ_CAUELD010000142.1"/>
</dbReference>
<keyword evidence="2" id="KW-1185">Reference proteome</keyword>
<accession>A0A412GXY1</accession>
<reference evidence="1 2" key="1">
    <citation type="submission" date="2018-08" db="EMBL/GenBank/DDBJ databases">
        <title>A genome reference for cultivated species of the human gut microbiota.</title>
        <authorList>
            <person name="Zou Y."/>
            <person name="Xue W."/>
            <person name="Luo G."/>
        </authorList>
    </citation>
    <scope>NUCLEOTIDE SEQUENCE [LARGE SCALE GENOMIC DNA]</scope>
    <source>
        <strain evidence="1 2">AF24-2</strain>
    </source>
</reference>
<dbReference type="EMBL" id="QRUU01000004">
    <property type="protein sequence ID" value="RGR99800.1"/>
    <property type="molecule type" value="Genomic_DNA"/>
</dbReference>
<dbReference type="Gene3D" id="2.40.160.10">
    <property type="entry name" value="Porin"/>
    <property type="match status" value="1"/>
</dbReference>
<dbReference type="InterPro" id="IPR010870">
    <property type="entry name" value="Porin_O/P"/>
</dbReference>
<gene>
    <name evidence="1" type="ORF">DWY20_01815</name>
</gene>
<dbReference type="Proteomes" id="UP000285864">
    <property type="component" value="Unassembled WGS sequence"/>
</dbReference>
<sequence length="375" mass="42010">MKQLIVYLIYFLCGGISLLGQDSLKIKFRSRALLDATVSGYGKEQAQGYYSLEDFRVGFKAVYGKYELKADIGLGGGKVAIKDLMLNYHLKNSVLALGNGYEPFSMDMLISTVDLRFHQSATSVLAFADSRKFGITYHYYNKHCYLATGVYTNNDINKLGGESHKNSFVSTSRGVVRKIKDKGRLLHVGGAVSYRTSQVNVEESPIGSVSSDGVTSMFPAALLEADIPDMGSELKGVIEFLYTAPRFMIQSEYFFDCLHRTSGQNSYRAHGGYIQGGILLKGREFEYDTMYAVPGRPVTSQAIELVARFNYTDMNDERSGILGGEEKDLSLGINFYLNRYLGIKINGSYVWVGDFCNSFYQKNFFLSQLRLQYVF</sequence>
<comment type="caution">
    <text evidence="1">The sequence shown here is derived from an EMBL/GenBank/DDBJ whole genome shotgun (WGS) entry which is preliminary data.</text>
</comment>
<dbReference type="AlphaFoldDB" id="A0A412GXY1"/>
<dbReference type="InterPro" id="IPR023614">
    <property type="entry name" value="Porin_dom_sf"/>
</dbReference>
<dbReference type="Pfam" id="PF07396">
    <property type="entry name" value="Porin_O_P"/>
    <property type="match status" value="1"/>
</dbReference>
<name>A0A412GXY1_9BACT</name>
<evidence type="ECO:0000313" key="1">
    <source>
        <dbReference type="EMBL" id="RGR99800.1"/>
    </source>
</evidence>
<proteinExistence type="predicted"/>
<organism evidence="1 2">
    <name type="scientific">Phocaeicola coprocola</name>
    <dbReference type="NCBI Taxonomy" id="310298"/>
    <lineage>
        <taxon>Bacteria</taxon>
        <taxon>Pseudomonadati</taxon>
        <taxon>Bacteroidota</taxon>
        <taxon>Bacteroidia</taxon>
        <taxon>Bacteroidales</taxon>
        <taxon>Bacteroidaceae</taxon>
        <taxon>Phocaeicola</taxon>
    </lineage>
</organism>